<comment type="caution">
    <text evidence="1">The sequence shown here is derived from an EMBL/GenBank/DDBJ whole genome shotgun (WGS) entry which is preliminary data.</text>
</comment>
<dbReference type="EMBL" id="NMUH01003845">
    <property type="protein sequence ID" value="MQM07306.1"/>
    <property type="molecule type" value="Genomic_DNA"/>
</dbReference>
<proteinExistence type="predicted"/>
<sequence length="149" mass="15715">MSVPKKGTHAVLARPCRVLLGEYLVVSFPAGSECVAAAAGGACCEHGWYFVRAAVGFVLGLCVRVGVSRRLREPTCGVAFTGAGLWSAEPLCVWPCVPVRRWALCSPQSASLLKLSRCFFANVSGCLALPTSGIFSGLASMRVPVERVV</sequence>
<keyword evidence="2" id="KW-1185">Reference proteome</keyword>
<name>A0A843WHU7_COLES</name>
<reference evidence="1" key="1">
    <citation type="submission" date="2017-07" db="EMBL/GenBank/DDBJ databases">
        <title>Taro Niue Genome Assembly and Annotation.</title>
        <authorList>
            <person name="Atibalentja N."/>
            <person name="Keating K."/>
            <person name="Fields C.J."/>
        </authorList>
    </citation>
    <scope>NUCLEOTIDE SEQUENCE</scope>
    <source>
        <strain evidence="1">Niue_2</strain>
        <tissue evidence="1">Leaf</tissue>
    </source>
</reference>
<evidence type="ECO:0000313" key="1">
    <source>
        <dbReference type="EMBL" id="MQM07306.1"/>
    </source>
</evidence>
<protein>
    <submittedName>
        <fullName evidence="1">Uncharacterized protein</fullName>
    </submittedName>
</protein>
<dbReference type="AlphaFoldDB" id="A0A843WHU7"/>
<evidence type="ECO:0000313" key="2">
    <source>
        <dbReference type="Proteomes" id="UP000652761"/>
    </source>
</evidence>
<dbReference type="Proteomes" id="UP000652761">
    <property type="component" value="Unassembled WGS sequence"/>
</dbReference>
<accession>A0A843WHU7</accession>
<gene>
    <name evidence="1" type="ORF">Taro_040145</name>
</gene>
<organism evidence="1 2">
    <name type="scientific">Colocasia esculenta</name>
    <name type="common">Wild taro</name>
    <name type="synonym">Arum esculentum</name>
    <dbReference type="NCBI Taxonomy" id="4460"/>
    <lineage>
        <taxon>Eukaryota</taxon>
        <taxon>Viridiplantae</taxon>
        <taxon>Streptophyta</taxon>
        <taxon>Embryophyta</taxon>
        <taxon>Tracheophyta</taxon>
        <taxon>Spermatophyta</taxon>
        <taxon>Magnoliopsida</taxon>
        <taxon>Liliopsida</taxon>
        <taxon>Araceae</taxon>
        <taxon>Aroideae</taxon>
        <taxon>Colocasieae</taxon>
        <taxon>Colocasia</taxon>
    </lineage>
</organism>